<dbReference type="EMBL" id="JACOIJ010000020">
    <property type="protein sequence ID" value="MBD1430077.1"/>
    <property type="molecule type" value="Genomic_DNA"/>
</dbReference>
<comment type="caution">
    <text evidence="1">The sequence shown here is derived from an EMBL/GenBank/DDBJ whole genome shotgun (WGS) entry which is preliminary data.</text>
</comment>
<sequence>MKLLRLYFLGFILSLEACFPIRQEMQKELVLLFEDQFDCLFAELITTDFVQENFLLLQA</sequence>
<evidence type="ECO:0000313" key="1">
    <source>
        <dbReference type="EMBL" id="MBD1430077.1"/>
    </source>
</evidence>
<organism evidence="1 2">
    <name type="scientific">Sphingobacterium litopenaei</name>
    <dbReference type="NCBI Taxonomy" id="2763500"/>
    <lineage>
        <taxon>Bacteria</taxon>
        <taxon>Pseudomonadati</taxon>
        <taxon>Bacteroidota</taxon>
        <taxon>Sphingobacteriia</taxon>
        <taxon>Sphingobacteriales</taxon>
        <taxon>Sphingobacteriaceae</taxon>
        <taxon>Sphingobacterium</taxon>
    </lineage>
</organism>
<reference evidence="1 2" key="1">
    <citation type="submission" date="2020-08" db="EMBL/GenBank/DDBJ databases">
        <title>Sphingobacterium sp. DN04309 isolated from aquaculture water.</title>
        <authorList>
            <person name="Zhang M."/>
        </authorList>
    </citation>
    <scope>NUCLEOTIDE SEQUENCE [LARGE SCALE GENOMIC DNA]</scope>
    <source>
        <strain evidence="1 2">DN04309</strain>
    </source>
</reference>
<proteinExistence type="predicted"/>
<name>A0ABR7YFH5_9SPHI</name>
<accession>A0ABR7YFH5</accession>
<dbReference type="RefSeq" id="WP_223815380.1">
    <property type="nucleotide sequence ID" value="NZ_JACOIJ010000020.1"/>
</dbReference>
<keyword evidence="2" id="KW-1185">Reference proteome</keyword>
<evidence type="ECO:0000313" key="2">
    <source>
        <dbReference type="Proteomes" id="UP000651271"/>
    </source>
</evidence>
<evidence type="ECO:0008006" key="3">
    <source>
        <dbReference type="Google" id="ProtNLM"/>
    </source>
</evidence>
<protein>
    <recommendedName>
        <fullName evidence="3">Lipoprotein</fullName>
    </recommendedName>
</protein>
<dbReference type="Proteomes" id="UP000651271">
    <property type="component" value="Unassembled WGS sequence"/>
</dbReference>
<gene>
    <name evidence="1" type="ORF">H8B04_10955</name>
</gene>